<evidence type="ECO:0000259" key="1">
    <source>
        <dbReference type="Pfam" id="PF15607"/>
    </source>
</evidence>
<dbReference type="Proteomes" id="UP000036923">
    <property type="component" value="Unassembled WGS sequence"/>
</dbReference>
<dbReference type="AlphaFoldDB" id="A0A0L6JXJ5"/>
<protein>
    <recommendedName>
        <fullName evidence="1">Bacterial toxin 44 domain-containing protein</fullName>
    </recommendedName>
</protein>
<sequence>MNWKSTAISKSDMENLKAPKIRDITQKLDNLMSTYEEKYKYAKYLPLPAKYKLFYDLVKNKAELDLKNQPDWQDEKFIYDGEVVDNDVPGNIMYGYMGKVFDIPDMMLCAAAGAAQKKAGTSKKEWENLESYGDDPRDTKRIKQGIAIYKKRHKTILDRIFE</sequence>
<evidence type="ECO:0000313" key="3">
    <source>
        <dbReference type="Proteomes" id="UP000036923"/>
    </source>
</evidence>
<feature type="domain" description="Bacterial toxin 44" evidence="1">
    <location>
        <begin position="80"/>
        <end position="150"/>
    </location>
</feature>
<name>A0A0L6JXJ5_9FIRM</name>
<organism evidence="2 3">
    <name type="scientific">Pseudobacteroides cellulosolvens ATCC 35603 = DSM 2933</name>
    <dbReference type="NCBI Taxonomy" id="398512"/>
    <lineage>
        <taxon>Bacteria</taxon>
        <taxon>Bacillati</taxon>
        <taxon>Bacillota</taxon>
        <taxon>Clostridia</taxon>
        <taxon>Eubacteriales</taxon>
        <taxon>Oscillospiraceae</taxon>
        <taxon>Pseudobacteroides</taxon>
    </lineage>
</organism>
<evidence type="ECO:0000313" key="2">
    <source>
        <dbReference type="EMBL" id="KNY30469.1"/>
    </source>
</evidence>
<accession>A0A0L6JXJ5</accession>
<proteinExistence type="predicted"/>
<dbReference type="RefSeq" id="WP_050753962.1">
    <property type="nucleotide sequence ID" value="NZ_JQKC01000010.1"/>
</dbReference>
<dbReference type="STRING" id="398512.Bccel_5749"/>
<dbReference type="Pfam" id="PF15607">
    <property type="entry name" value="Ntox44"/>
    <property type="match status" value="1"/>
</dbReference>
<gene>
    <name evidence="2" type="ORF">Bccel_5749</name>
</gene>
<dbReference type="eggNOG" id="ENOG50337TG">
    <property type="taxonomic scope" value="Bacteria"/>
</dbReference>
<dbReference type="EMBL" id="LGTC01000001">
    <property type="protein sequence ID" value="KNY30469.1"/>
    <property type="molecule type" value="Genomic_DNA"/>
</dbReference>
<comment type="caution">
    <text evidence="2">The sequence shown here is derived from an EMBL/GenBank/DDBJ whole genome shotgun (WGS) entry which is preliminary data.</text>
</comment>
<reference evidence="3" key="1">
    <citation type="submission" date="2015-07" db="EMBL/GenBank/DDBJ databases">
        <title>Near-Complete Genome Sequence of the Cellulolytic Bacterium Bacteroides (Pseudobacteroides) cellulosolvens ATCC 35603.</title>
        <authorList>
            <person name="Dassa B."/>
            <person name="Utturkar S.M."/>
            <person name="Klingeman D.M."/>
            <person name="Hurt R.A."/>
            <person name="Keller M."/>
            <person name="Xu J."/>
            <person name="Reddy Y.H.K."/>
            <person name="Borovok I."/>
            <person name="Grinberg I.R."/>
            <person name="Lamed R."/>
            <person name="Zhivin O."/>
            <person name="Bayer E.A."/>
            <person name="Brown S.D."/>
        </authorList>
    </citation>
    <scope>NUCLEOTIDE SEQUENCE [LARGE SCALE GENOMIC DNA]</scope>
    <source>
        <strain evidence="3">DSM 2933</strain>
    </source>
</reference>
<dbReference type="InterPro" id="IPR028946">
    <property type="entry name" value="Ntox44"/>
</dbReference>
<keyword evidence="3" id="KW-1185">Reference proteome</keyword>